<dbReference type="SUPFAM" id="SSF50475">
    <property type="entry name" value="FMN-binding split barrel"/>
    <property type="match status" value="1"/>
</dbReference>
<dbReference type="Proteomes" id="UP000266273">
    <property type="component" value="Unassembled WGS sequence"/>
</dbReference>
<dbReference type="InterPro" id="IPR012349">
    <property type="entry name" value="Split_barrel_FMN-bd"/>
</dbReference>
<feature type="domain" description="Pyridoxamine 5'-phosphate oxidase Alr4036 family FMN-binding" evidence="1">
    <location>
        <begin position="28"/>
        <end position="106"/>
    </location>
</feature>
<dbReference type="EMBL" id="QXDF01000004">
    <property type="protein sequence ID" value="RIA47230.1"/>
    <property type="molecule type" value="Genomic_DNA"/>
</dbReference>
<dbReference type="AlphaFoldDB" id="A0A397PCC9"/>
<dbReference type="Pfam" id="PF12766">
    <property type="entry name" value="Pyridox_oxase_2"/>
    <property type="match status" value="1"/>
</dbReference>
<dbReference type="GO" id="GO:0010181">
    <property type="term" value="F:FMN binding"/>
    <property type="evidence" value="ECO:0007669"/>
    <property type="project" value="InterPro"/>
</dbReference>
<gene>
    <name evidence="2" type="ORF">BXY53_2612</name>
</gene>
<protein>
    <recommendedName>
        <fullName evidence="1">Pyridoxamine 5'-phosphate oxidase Alr4036 family FMN-binding domain-containing protein</fullName>
    </recommendedName>
</protein>
<evidence type="ECO:0000259" key="1">
    <source>
        <dbReference type="Pfam" id="PF12766"/>
    </source>
</evidence>
<name>A0A397PCC9_9HYPH</name>
<dbReference type="Gene3D" id="2.30.110.10">
    <property type="entry name" value="Electron Transport, Fmn-binding Protein, Chain A"/>
    <property type="match status" value="1"/>
</dbReference>
<reference evidence="2 3" key="1">
    <citation type="submission" date="2018-08" db="EMBL/GenBank/DDBJ databases">
        <title>Genomic Encyclopedia of Archaeal and Bacterial Type Strains, Phase II (KMG-II): from individual species to whole genera.</title>
        <authorList>
            <person name="Goeker M."/>
        </authorList>
    </citation>
    <scope>NUCLEOTIDE SEQUENCE [LARGE SCALE GENOMIC DNA]</scope>
    <source>
        <strain evidence="2 3">DSM 5002</strain>
    </source>
</reference>
<dbReference type="InterPro" id="IPR024624">
    <property type="entry name" value="Pyridox_Oxase_Alr4036_FMN-bd"/>
</dbReference>
<sequence length="197" mass="22231">MGEPDLPDFYNDLDRSLRAAWSLLACGVKDRKAPAHTPVLATNGDSGPRVRTVVLRACDPETRRLRFHTDRRSHKVAEIAADPAGAVHVYDPKQKVQLRLDCQLSVHIGDELAQEAWAATRDFSRVCYQVMQGPGEAVSDPREVPFSADDSKDGWDHFAVISALVTRIEWLYLAAHGHRRAEFLWQEGDWHGRWLVP</sequence>
<organism evidence="2 3">
    <name type="scientific">Dichotomicrobium thermohalophilum</name>
    <dbReference type="NCBI Taxonomy" id="933063"/>
    <lineage>
        <taxon>Bacteria</taxon>
        <taxon>Pseudomonadati</taxon>
        <taxon>Pseudomonadota</taxon>
        <taxon>Alphaproteobacteria</taxon>
        <taxon>Hyphomicrobiales</taxon>
        <taxon>Hyphomicrobiaceae</taxon>
        <taxon>Dichotomicrobium</taxon>
    </lineage>
</organism>
<proteinExistence type="predicted"/>
<dbReference type="RefSeq" id="WP_170144454.1">
    <property type="nucleotide sequence ID" value="NZ_QXDF01000004.1"/>
</dbReference>
<evidence type="ECO:0000313" key="3">
    <source>
        <dbReference type="Proteomes" id="UP000266273"/>
    </source>
</evidence>
<evidence type="ECO:0000313" key="2">
    <source>
        <dbReference type="EMBL" id="RIA47230.1"/>
    </source>
</evidence>
<accession>A0A397PCC9</accession>
<keyword evidence="3" id="KW-1185">Reference proteome</keyword>
<comment type="caution">
    <text evidence="2">The sequence shown here is derived from an EMBL/GenBank/DDBJ whole genome shotgun (WGS) entry which is preliminary data.</text>
</comment>